<dbReference type="STRING" id="1313304.CALK_1265"/>
<dbReference type="RefSeq" id="WP_022636737.1">
    <property type="nucleotide sequence ID" value="NZ_ASJR01000009.1"/>
</dbReference>
<accession>U7D7A0</accession>
<reference evidence="1 2" key="1">
    <citation type="journal article" date="2013" name="Environ. Microbiol.">
        <title>Genome analysis of Chitinivibrio alkaliphilus gen. nov., sp. nov., a novel extremely haloalkaliphilic anaerobic chitinolytic bacterium from the candidate phylum Termite Group 3.</title>
        <authorList>
            <person name="Sorokin D.Y."/>
            <person name="Gumerov V.M."/>
            <person name="Rakitin A.L."/>
            <person name="Beletsky A.V."/>
            <person name="Damste J.S."/>
            <person name="Muyzer G."/>
            <person name="Mardanov A.V."/>
            <person name="Ravin N.V."/>
        </authorList>
    </citation>
    <scope>NUCLEOTIDE SEQUENCE [LARGE SCALE GENOMIC DNA]</scope>
    <source>
        <strain evidence="1 2">ACht1</strain>
    </source>
</reference>
<evidence type="ECO:0000313" key="1">
    <source>
        <dbReference type="EMBL" id="ERP31818.1"/>
    </source>
</evidence>
<proteinExistence type="predicted"/>
<keyword evidence="2" id="KW-1185">Reference proteome</keyword>
<organism evidence="1 2">
    <name type="scientific">Chitinivibrio alkaliphilus ACht1</name>
    <dbReference type="NCBI Taxonomy" id="1313304"/>
    <lineage>
        <taxon>Bacteria</taxon>
        <taxon>Pseudomonadati</taxon>
        <taxon>Fibrobacterota</taxon>
        <taxon>Chitinivibrionia</taxon>
        <taxon>Chitinivibrionales</taxon>
        <taxon>Chitinivibrionaceae</taxon>
        <taxon>Chitinivibrio</taxon>
    </lineage>
</organism>
<sequence length="237" mass="26157">MKIVTMIRIMMAFVFALILLPERVLAGEKTLSFTRFNRFVGEGIDEGVGPVHVTHGEVEFGDFAAEVEWLSGESVNFNEIVMGLFYTLPMLPWDATFGGAAIGVHEDDDWEDLEVELFIENSLELPAGFGLSHMIFFNSGEEAFFSEFLLEGDLPVAPEAVEIAPFILLGVDHGLVDEDNGFTVNHMEFGADFTYEIGETSLFLFNGVSGIVPLKGLSDLDEDDAHMVYHMGLGFSL</sequence>
<comment type="caution">
    <text evidence="1">The sequence shown here is derived from an EMBL/GenBank/DDBJ whole genome shotgun (WGS) entry which is preliminary data.</text>
</comment>
<evidence type="ECO:0000313" key="2">
    <source>
        <dbReference type="Proteomes" id="UP000017148"/>
    </source>
</evidence>
<name>U7D7A0_9BACT</name>
<dbReference type="AlphaFoldDB" id="U7D7A0"/>
<gene>
    <name evidence="1" type="ORF">CALK_1265</name>
</gene>
<protein>
    <submittedName>
        <fullName evidence="1">Uncharacterized protein</fullName>
    </submittedName>
</protein>
<dbReference type="EMBL" id="ASJR01000009">
    <property type="protein sequence ID" value="ERP31818.1"/>
    <property type="molecule type" value="Genomic_DNA"/>
</dbReference>
<dbReference type="Proteomes" id="UP000017148">
    <property type="component" value="Unassembled WGS sequence"/>
</dbReference>